<dbReference type="Gene3D" id="1.10.10.1400">
    <property type="entry name" value="Terminase, small subunit, N-terminal DNA-binding domain, HTH motif"/>
    <property type="match status" value="1"/>
</dbReference>
<evidence type="ECO:0000313" key="3">
    <source>
        <dbReference type="EMBL" id="KGT80458.1"/>
    </source>
</evidence>
<gene>
    <name evidence="3" type="ORF">MA20_07660</name>
</gene>
<comment type="caution">
    <text evidence="3">The sequence shown here is derived from an EMBL/GenBank/DDBJ whole genome shotgun (WGS) entry which is preliminary data.</text>
</comment>
<evidence type="ECO:0000256" key="2">
    <source>
        <dbReference type="ARBA" id="ARBA00023219"/>
    </source>
</evidence>
<evidence type="ECO:0000256" key="1">
    <source>
        <dbReference type="ARBA" id="ARBA00022612"/>
    </source>
</evidence>
<reference evidence="3 4" key="1">
    <citation type="submission" date="2014-09" db="EMBL/GenBank/DDBJ databases">
        <title>Draft genome of Bradyrhizobium japonicum Is-34.</title>
        <authorList>
            <person name="Tsurumaru H."/>
            <person name="Yamakawa T."/>
            <person name="Hashimoto S."/>
            <person name="Okizaki K."/>
            <person name="Kanesaki Y."/>
            <person name="Yoshikawa H."/>
            <person name="Yajima S."/>
        </authorList>
    </citation>
    <scope>NUCLEOTIDE SEQUENCE [LARGE SCALE GENOMIC DNA]</scope>
    <source>
        <strain evidence="3 4">Is-34</strain>
    </source>
</reference>
<dbReference type="EMBL" id="JRPN01000004">
    <property type="protein sequence ID" value="KGT80458.1"/>
    <property type="molecule type" value="Genomic_DNA"/>
</dbReference>
<evidence type="ECO:0000313" key="4">
    <source>
        <dbReference type="Proteomes" id="UP000030377"/>
    </source>
</evidence>
<dbReference type="InterPro" id="IPR052404">
    <property type="entry name" value="SPP1-like_terminase"/>
</dbReference>
<organism evidence="3 4">
    <name type="scientific">Bradyrhizobium japonicum</name>
    <dbReference type="NCBI Taxonomy" id="375"/>
    <lineage>
        <taxon>Bacteria</taxon>
        <taxon>Pseudomonadati</taxon>
        <taxon>Pseudomonadota</taxon>
        <taxon>Alphaproteobacteria</taxon>
        <taxon>Hyphomicrobiales</taxon>
        <taxon>Nitrobacteraceae</taxon>
        <taxon>Bradyrhizobium</taxon>
    </lineage>
</organism>
<dbReference type="PANTHER" id="PTHR41328:SF2">
    <property type="entry name" value="TERMINASE SMALL SUBUNIT"/>
    <property type="match status" value="1"/>
</dbReference>
<dbReference type="Proteomes" id="UP000030377">
    <property type="component" value="Unassembled WGS sequence"/>
</dbReference>
<proteinExistence type="predicted"/>
<dbReference type="GO" id="GO:0051276">
    <property type="term" value="P:chromosome organization"/>
    <property type="evidence" value="ECO:0007669"/>
    <property type="project" value="InterPro"/>
</dbReference>
<keyword evidence="2" id="KW-0231">Viral genome packaging</keyword>
<dbReference type="PANTHER" id="PTHR41328">
    <property type="entry name" value="TERMINASE SMALL SUBUNIT-RELATED"/>
    <property type="match status" value="1"/>
</dbReference>
<dbReference type="InterPro" id="IPR005335">
    <property type="entry name" value="Terminase_ssu"/>
</dbReference>
<protein>
    <submittedName>
        <fullName evidence="3">Terminase</fullName>
    </submittedName>
</protein>
<dbReference type="RefSeq" id="WP_041954486.1">
    <property type="nucleotide sequence ID" value="NZ_JRPN01000004.1"/>
</dbReference>
<name>A0A0A3Z3K7_BRAJP</name>
<dbReference type="AlphaFoldDB" id="A0A0A3Z3K7"/>
<dbReference type="Pfam" id="PF03592">
    <property type="entry name" value="Terminase_2"/>
    <property type="match status" value="1"/>
</dbReference>
<dbReference type="InterPro" id="IPR038713">
    <property type="entry name" value="Terminase_Gp1_N_sf"/>
</dbReference>
<sequence length="179" mass="20180">MALTAKQQRFVAEYLIDLNSTQAAIRAGYSRENADKQGPRLLAHPEVKFAIDAAKLQRSERTEIDSDWMLRRLVEEAEADLADLYDERGDLKSIDEWPEIWRKGLVAGLEIDALYEGAGEDRRQVGHVRKIKLSDRVRRLELIGKHVRVNAFQDQVSVSGVEGLADRIALAKLRNGSDG</sequence>
<accession>A0A0A3Z3K7</accession>
<keyword evidence="1" id="KW-1188">Viral release from host cell</keyword>